<evidence type="ECO:0000259" key="1">
    <source>
        <dbReference type="Pfam" id="PF01909"/>
    </source>
</evidence>
<dbReference type="Pfam" id="PF01909">
    <property type="entry name" value="NTP_transf_2"/>
    <property type="match status" value="1"/>
</dbReference>
<proteinExistence type="predicted"/>
<accession>A0A1G5HSK6</accession>
<keyword evidence="3" id="KW-1185">Reference proteome</keyword>
<evidence type="ECO:0000313" key="2">
    <source>
        <dbReference type="EMBL" id="SCY66270.1"/>
    </source>
</evidence>
<dbReference type="SUPFAM" id="SSF81301">
    <property type="entry name" value="Nucleotidyltransferase"/>
    <property type="match status" value="1"/>
</dbReference>
<dbReference type="EMBL" id="FMVJ01000005">
    <property type="protein sequence ID" value="SCY66270.1"/>
    <property type="molecule type" value="Genomic_DNA"/>
</dbReference>
<dbReference type="GO" id="GO:0016779">
    <property type="term" value="F:nucleotidyltransferase activity"/>
    <property type="evidence" value="ECO:0007669"/>
    <property type="project" value="InterPro"/>
</dbReference>
<name>A0A1G5HSK6_9HYPH</name>
<keyword evidence="2" id="KW-0808">Transferase</keyword>
<dbReference type="STRING" id="549386.SAMN02927923_01872"/>
<dbReference type="InterPro" id="IPR043519">
    <property type="entry name" value="NT_sf"/>
</dbReference>
<protein>
    <submittedName>
        <fullName evidence="2">Predicted nucleotidyltransferase</fullName>
    </submittedName>
</protein>
<dbReference type="RefSeq" id="WP_091133670.1">
    <property type="nucleotide sequence ID" value="NZ_FMVJ01000005.1"/>
</dbReference>
<sequence length="143" mass="15655">MKYEATILQNAVLKEAAAFGEKFQSLKTIAIFGSVARGEENPNSDIDIAFEWLKVEEIATKGLLADFQKAQAELEVWKSYLEQQFSRPVSLHLDHPYQLQKDAAEEAILAAIAASPLKIGKAVLAPTASVKSSGAQMLRPLLK</sequence>
<gene>
    <name evidence="2" type="ORF">SAMN02927923_01872</name>
</gene>
<dbReference type="CDD" id="cd05403">
    <property type="entry name" value="NT_KNTase_like"/>
    <property type="match status" value="1"/>
</dbReference>
<reference evidence="2 3" key="1">
    <citation type="submission" date="2016-10" db="EMBL/GenBank/DDBJ databases">
        <authorList>
            <person name="de Groot N.N."/>
        </authorList>
    </citation>
    <scope>NUCLEOTIDE SEQUENCE [LARGE SCALE GENOMIC DNA]</scope>
    <source>
        <strain evidence="2 3">CGMCC 1.7666</strain>
    </source>
</reference>
<dbReference type="OrthoDB" id="559450at2"/>
<dbReference type="Gene3D" id="3.30.460.10">
    <property type="entry name" value="Beta Polymerase, domain 2"/>
    <property type="match status" value="1"/>
</dbReference>
<dbReference type="Proteomes" id="UP000199569">
    <property type="component" value="Unassembled WGS sequence"/>
</dbReference>
<organism evidence="2 3">
    <name type="scientific">Microvirga guangxiensis</name>
    <dbReference type="NCBI Taxonomy" id="549386"/>
    <lineage>
        <taxon>Bacteria</taxon>
        <taxon>Pseudomonadati</taxon>
        <taxon>Pseudomonadota</taxon>
        <taxon>Alphaproteobacteria</taxon>
        <taxon>Hyphomicrobiales</taxon>
        <taxon>Methylobacteriaceae</taxon>
        <taxon>Microvirga</taxon>
    </lineage>
</organism>
<dbReference type="AlphaFoldDB" id="A0A1G5HSK6"/>
<feature type="domain" description="Polymerase nucleotidyl transferase" evidence="1">
    <location>
        <begin position="19"/>
        <end position="92"/>
    </location>
</feature>
<dbReference type="InterPro" id="IPR002934">
    <property type="entry name" value="Polymerase_NTP_transf_dom"/>
</dbReference>
<evidence type="ECO:0000313" key="3">
    <source>
        <dbReference type="Proteomes" id="UP000199569"/>
    </source>
</evidence>